<evidence type="ECO:0000313" key="2">
    <source>
        <dbReference type="EMBL" id="KAH9297366.1"/>
    </source>
</evidence>
<evidence type="ECO:0000313" key="3">
    <source>
        <dbReference type="Proteomes" id="UP000824469"/>
    </source>
</evidence>
<dbReference type="PANTHER" id="PTHR36078">
    <property type="entry name" value="BNACNNG21220D PROTEIN"/>
    <property type="match status" value="1"/>
</dbReference>
<feature type="compositionally biased region" description="Polar residues" evidence="1">
    <location>
        <begin position="72"/>
        <end position="87"/>
    </location>
</feature>
<comment type="caution">
    <text evidence="2">The sequence shown here is derived from an EMBL/GenBank/DDBJ whole genome shotgun (WGS) entry which is preliminary data.</text>
</comment>
<feature type="non-terminal residue" evidence="2">
    <location>
        <position position="1"/>
    </location>
</feature>
<organism evidence="2 3">
    <name type="scientific">Taxus chinensis</name>
    <name type="common">Chinese yew</name>
    <name type="synonym">Taxus wallichiana var. chinensis</name>
    <dbReference type="NCBI Taxonomy" id="29808"/>
    <lineage>
        <taxon>Eukaryota</taxon>
        <taxon>Viridiplantae</taxon>
        <taxon>Streptophyta</taxon>
        <taxon>Embryophyta</taxon>
        <taxon>Tracheophyta</taxon>
        <taxon>Spermatophyta</taxon>
        <taxon>Pinopsida</taxon>
        <taxon>Pinidae</taxon>
        <taxon>Conifers II</taxon>
        <taxon>Cupressales</taxon>
        <taxon>Taxaceae</taxon>
        <taxon>Taxus</taxon>
    </lineage>
</organism>
<sequence>DMDAAEYKEKYNRYEADYARRVNSKYFSKNSLNGGIIFDKETVVDNEVIRASRFPPTKSFIDAPCLGEDNKSSASAADPSSNVLNRKSQSRKNI</sequence>
<protein>
    <submittedName>
        <fullName evidence="2">Uncharacterized protein</fullName>
    </submittedName>
</protein>
<evidence type="ECO:0000256" key="1">
    <source>
        <dbReference type="SAM" id="MobiDB-lite"/>
    </source>
</evidence>
<feature type="region of interest" description="Disordered" evidence="1">
    <location>
        <begin position="57"/>
        <end position="94"/>
    </location>
</feature>
<name>A0AA38C8R8_TAXCH</name>
<dbReference type="AlphaFoldDB" id="A0AA38C8R8"/>
<proteinExistence type="predicted"/>
<dbReference type="EMBL" id="JAHRHJ020000010">
    <property type="protein sequence ID" value="KAH9297366.1"/>
    <property type="molecule type" value="Genomic_DNA"/>
</dbReference>
<dbReference type="PANTHER" id="PTHR36078:SF2">
    <property type="entry name" value="OS09G0473966 PROTEIN"/>
    <property type="match status" value="1"/>
</dbReference>
<reference evidence="2 3" key="1">
    <citation type="journal article" date="2021" name="Nat. Plants">
        <title>The Taxus genome provides insights into paclitaxel biosynthesis.</title>
        <authorList>
            <person name="Xiong X."/>
            <person name="Gou J."/>
            <person name="Liao Q."/>
            <person name="Li Y."/>
            <person name="Zhou Q."/>
            <person name="Bi G."/>
            <person name="Li C."/>
            <person name="Du R."/>
            <person name="Wang X."/>
            <person name="Sun T."/>
            <person name="Guo L."/>
            <person name="Liang H."/>
            <person name="Lu P."/>
            <person name="Wu Y."/>
            <person name="Zhang Z."/>
            <person name="Ro D.K."/>
            <person name="Shang Y."/>
            <person name="Huang S."/>
            <person name="Yan J."/>
        </authorList>
    </citation>
    <scope>NUCLEOTIDE SEQUENCE [LARGE SCALE GENOMIC DNA]</scope>
    <source>
        <strain evidence="2">Ta-2019</strain>
    </source>
</reference>
<accession>A0AA38C8R8</accession>
<dbReference type="OMA" id="VPHTSKK"/>
<keyword evidence="3" id="KW-1185">Reference proteome</keyword>
<dbReference type="Proteomes" id="UP000824469">
    <property type="component" value="Unassembled WGS sequence"/>
</dbReference>
<gene>
    <name evidence="2" type="ORF">KI387_029048</name>
</gene>